<dbReference type="KEGG" id="dti:Desti_5162"/>
<name>I4CDX4_DESTA</name>
<evidence type="ECO:0000313" key="2">
    <source>
        <dbReference type="Proteomes" id="UP000006055"/>
    </source>
</evidence>
<accession>I4CDX4</accession>
<proteinExistence type="predicted"/>
<dbReference type="EMBL" id="CP003360">
    <property type="protein sequence ID" value="AFM27765.1"/>
    <property type="molecule type" value="Genomic_DNA"/>
</dbReference>
<protein>
    <submittedName>
        <fullName evidence="1">Uncharacterized protein</fullName>
    </submittedName>
</protein>
<evidence type="ECO:0000313" key="1">
    <source>
        <dbReference type="EMBL" id="AFM27765.1"/>
    </source>
</evidence>
<dbReference type="Proteomes" id="UP000006055">
    <property type="component" value="Chromosome"/>
</dbReference>
<reference evidence="2" key="1">
    <citation type="submission" date="2012-06" db="EMBL/GenBank/DDBJ databases">
        <title>Complete sequence of chromosome of Desulfomonile tiedjei DSM 6799.</title>
        <authorList>
            <person name="Lucas S."/>
            <person name="Copeland A."/>
            <person name="Lapidus A."/>
            <person name="Glavina del Rio T."/>
            <person name="Dalin E."/>
            <person name="Tice H."/>
            <person name="Bruce D."/>
            <person name="Goodwin L."/>
            <person name="Pitluck S."/>
            <person name="Peters L."/>
            <person name="Ovchinnikova G."/>
            <person name="Zeytun A."/>
            <person name="Lu M."/>
            <person name="Kyrpides N."/>
            <person name="Mavromatis K."/>
            <person name="Ivanova N."/>
            <person name="Brettin T."/>
            <person name="Detter J.C."/>
            <person name="Han C."/>
            <person name="Larimer F."/>
            <person name="Land M."/>
            <person name="Hauser L."/>
            <person name="Markowitz V."/>
            <person name="Cheng J.-F."/>
            <person name="Hugenholtz P."/>
            <person name="Woyke T."/>
            <person name="Wu D."/>
            <person name="Spring S."/>
            <person name="Schroeder M."/>
            <person name="Brambilla E."/>
            <person name="Klenk H.-P."/>
            <person name="Eisen J.A."/>
        </authorList>
    </citation>
    <scope>NUCLEOTIDE SEQUENCE [LARGE SCALE GENOMIC DNA]</scope>
    <source>
        <strain evidence="2">ATCC 49306 / DSM 6799 / DCB-1</strain>
    </source>
</reference>
<gene>
    <name evidence="1" type="ordered locus">Desti_5162</name>
</gene>
<organism evidence="1 2">
    <name type="scientific">Desulfomonile tiedjei (strain ATCC 49306 / DSM 6799 / DCB-1)</name>
    <dbReference type="NCBI Taxonomy" id="706587"/>
    <lineage>
        <taxon>Bacteria</taxon>
        <taxon>Pseudomonadati</taxon>
        <taxon>Thermodesulfobacteriota</taxon>
        <taxon>Desulfomonilia</taxon>
        <taxon>Desulfomonilales</taxon>
        <taxon>Desulfomonilaceae</taxon>
        <taxon>Desulfomonile</taxon>
    </lineage>
</organism>
<sequence length="74" mass="8674">MHMLVGMRFFRRVTMSVRVTFVFVAVLAMFCFNIQVFDDWHIKSLFHNGFGEIISFGDPRVRIETPSQCNLNSE</sequence>
<dbReference type="AlphaFoldDB" id="I4CDX4"/>
<dbReference type="HOGENOM" id="CLU_2681769_0_0_7"/>
<keyword evidence="2" id="KW-1185">Reference proteome</keyword>